<sequence length="143" mass="16389">MSGYFGVDFFTGGQNRLRINYNGNVGIGSVNPDSKLTVKGKIHCEEVKVDLAVPADYVFEKYYIGSSSLKEDYKMPTLEEVEIFTKKNNHLPEMPSAKQIQEEGLHLKEMTNLLLQKIEELTLYTIEQEKRIKTLEKKLTDVK</sequence>
<proteinExistence type="predicted"/>
<dbReference type="RefSeq" id="WP_148868592.1">
    <property type="nucleotide sequence ID" value="NZ_VNIA01000001.1"/>
</dbReference>
<name>A0A5S5DYP5_9FLAO</name>
<dbReference type="AlphaFoldDB" id="A0A5S5DYP5"/>
<evidence type="ECO:0000313" key="2">
    <source>
        <dbReference type="Proteomes" id="UP000323136"/>
    </source>
</evidence>
<dbReference type="EMBL" id="VNIA01000001">
    <property type="protein sequence ID" value="TYP99892.1"/>
    <property type="molecule type" value="Genomic_DNA"/>
</dbReference>
<dbReference type="OrthoDB" id="9808753at2"/>
<reference evidence="1 2" key="1">
    <citation type="submission" date="2019-07" db="EMBL/GenBank/DDBJ databases">
        <title>Genomic Encyclopedia of Type Strains, Phase IV (KMG-IV): sequencing the most valuable type-strain genomes for metagenomic binning, comparative biology and taxonomic classification.</title>
        <authorList>
            <person name="Goeker M."/>
        </authorList>
    </citation>
    <scope>NUCLEOTIDE SEQUENCE [LARGE SCALE GENOMIC DNA]</scope>
    <source>
        <strain evidence="1 2">DSM 18961</strain>
    </source>
</reference>
<organism evidence="1 2">
    <name type="scientific">Tenacibaculum adriaticum</name>
    <dbReference type="NCBI Taxonomy" id="413713"/>
    <lineage>
        <taxon>Bacteria</taxon>
        <taxon>Pseudomonadati</taxon>
        <taxon>Bacteroidota</taxon>
        <taxon>Flavobacteriia</taxon>
        <taxon>Flavobacteriales</taxon>
        <taxon>Flavobacteriaceae</taxon>
        <taxon>Tenacibaculum</taxon>
    </lineage>
</organism>
<accession>A0A5S5DYP5</accession>
<keyword evidence="2" id="KW-1185">Reference proteome</keyword>
<dbReference type="Proteomes" id="UP000323136">
    <property type="component" value="Unassembled WGS sequence"/>
</dbReference>
<evidence type="ECO:0000313" key="1">
    <source>
        <dbReference type="EMBL" id="TYP99892.1"/>
    </source>
</evidence>
<comment type="caution">
    <text evidence="1">The sequence shown here is derived from an EMBL/GenBank/DDBJ whole genome shotgun (WGS) entry which is preliminary data.</text>
</comment>
<gene>
    <name evidence="1" type="ORF">C7447_101499</name>
</gene>
<protein>
    <submittedName>
        <fullName evidence="1">Uncharacterized protein</fullName>
    </submittedName>
</protein>